<dbReference type="PANTHER" id="PTHR47506">
    <property type="entry name" value="TRANSCRIPTIONAL REGULATORY PROTEIN"/>
    <property type="match status" value="1"/>
</dbReference>
<evidence type="ECO:0000313" key="6">
    <source>
        <dbReference type="EMBL" id="GAC22897.1"/>
    </source>
</evidence>
<dbReference type="Proteomes" id="UP000006263">
    <property type="component" value="Unassembled WGS sequence"/>
</dbReference>
<protein>
    <submittedName>
        <fullName evidence="6">Transcriptional regulator, TetR family protein</fullName>
    </submittedName>
</protein>
<comment type="caution">
    <text evidence="6">The sequence shown here is derived from an EMBL/GenBank/DDBJ whole genome shotgun (WGS) entry which is preliminary data.</text>
</comment>
<proteinExistence type="predicted"/>
<dbReference type="Pfam" id="PF16925">
    <property type="entry name" value="TetR_C_13"/>
    <property type="match status" value="1"/>
</dbReference>
<dbReference type="EMBL" id="BAEP01000007">
    <property type="protein sequence ID" value="GAC22897.1"/>
    <property type="molecule type" value="Genomic_DNA"/>
</dbReference>
<dbReference type="RefSeq" id="WP_006991048.1">
    <property type="nucleotide sequence ID" value="NZ_BAEP01000007.1"/>
</dbReference>
<gene>
    <name evidence="6" type="ORF">GMES_0591</name>
</gene>
<dbReference type="InterPro" id="IPR001647">
    <property type="entry name" value="HTH_TetR"/>
</dbReference>
<dbReference type="Gene3D" id="1.10.357.10">
    <property type="entry name" value="Tetracycline Repressor, domain 2"/>
    <property type="match status" value="1"/>
</dbReference>
<dbReference type="SUPFAM" id="SSF46689">
    <property type="entry name" value="Homeodomain-like"/>
    <property type="match status" value="1"/>
</dbReference>
<evidence type="ECO:0000259" key="5">
    <source>
        <dbReference type="PROSITE" id="PS50977"/>
    </source>
</evidence>
<dbReference type="PRINTS" id="PR00455">
    <property type="entry name" value="HTHTETR"/>
</dbReference>
<evidence type="ECO:0000256" key="2">
    <source>
        <dbReference type="ARBA" id="ARBA00023125"/>
    </source>
</evidence>
<dbReference type="InterPro" id="IPR011075">
    <property type="entry name" value="TetR_C"/>
</dbReference>
<dbReference type="AlphaFoldDB" id="K6YXL1"/>
<name>K6YXL1_9ALTE</name>
<sequence>MANVSKFDRADVLEKATQLFWERGYIGTSTRELQSALDMRPGSIYAAFGSKADLFATVLNHYAQALTEQLNTQVMNNANALQAFQQLLHDLVLCPNNTRPSEMCMLAKTLAELDESHSEILSLVRTLLNQVEARFADVFTKAKEQGNLPAGTDVVAAAKTLQISIIGWRSYLKATRDTQVVEQQIEQLFQQLTHPIH</sequence>
<dbReference type="SUPFAM" id="SSF48498">
    <property type="entry name" value="Tetracyclin repressor-like, C-terminal domain"/>
    <property type="match status" value="1"/>
</dbReference>
<dbReference type="InterPro" id="IPR009057">
    <property type="entry name" value="Homeodomain-like_sf"/>
</dbReference>
<dbReference type="OrthoDB" id="270177at2"/>
<keyword evidence="3" id="KW-0804">Transcription</keyword>
<feature type="DNA-binding region" description="H-T-H motif" evidence="4">
    <location>
        <begin position="29"/>
        <end position="48"/>
    </location>
</feature>
<dbReference type="eggNOG" id="COG1309">
    <property type="taxonomic scope" value="Bacteria"/>
</dbReference>
<dbReference type="InterPro" id="IPR036271">
    <property type="entry name" value="Tet_transcr_reg_TetR-rel_C_sf"/>
</dbReference>
<evidence type="ECO:0000256" key="4">
    <source>
        <dbReference type="PROSITE-ProRule" id="PRU00335"/>
    </source>
</evidence>
<organism evidence="6 7">
    <name type="scientific">Paraglaciecola mesophila KMM 241</name>
    <dbReference type="NCBI Taxonomy" id="1128912"/>
    <lineage>
        <taxon>Bacteria</taxon>
        <taxon>Pseudomonadati</taxon>
        <taxon>Pseudomonadota</taxon>
        <taxon>Gammaproteobacteria</taxon>
        <taxon>Alteromonadales</taxon>
        <taxon>Alteromonadaceae</taxon>
        <taxon>Paraglaciecola</taxon>
    </lineage>
</organism>
<dbReference type="Pfam" id="PF00440">
    <property type="entry name" value="TetR_N"/>
    <property type="match status" value="1"/>
</dbReference>
<dbReference type="GO" id="GO:0003677">
    <property type="term" value="F:DNA binding"/>
    <property type="evidence" value="ECO:0007669"/>
    <property type="project" value="UniProtKB-UniRule"/>
</dbReference>
<feature type="domain" description="HTH tetR-type" evidence="5">
    <location>
        <begin position="6"/>
        <end position="66"/>
    </location>
</feature>
<evidence type="ECO:0000256" key="1">
    <source>
        <dbReference type="ARBA" id="ARBA00023015"/>
    </source>
</evidence>
<dbReference type="Gene3D" id="1.10.10.60">
    <property type="entry name" value="Homeodomain-like"/>
    <property type="match status" value="1"/>
</dbReference>
<dbReference type="PROSITE" id="PS50977">
    <property type="entry name" value="HTH_TETR_2"/>
    <property type="match status" value="1"/>
</dbReference>
<accession>K6YXL1</accession>
<evidence type="ECO:0000313" key="7">
    <source>
        <dbReference type="Proteomes" id="UP000006263"/>
    </source>
</evidence>
<keyword evidence="1" id="KW-0805">Transcription regulation</keyword>
<keyword evidence="2 4" id="KW-0238">DNA-binding</keyword>
<reference evidence="6 7" key="1">
    <citation type="journal article" date="2017" name="Antonie Van Leeuwenhoek">
        <title>Rhizobium rhizosphaerae sp. nov., a novel species isolated from rice rhizosphere.</title>
        <authorList>
            <person name="Zhao J.J."/>
            <person name="Zhang J."/>
            <person name="Zhang R.J."/>
            <person name="Zhang C.W."/>
            <person name="Yin H.Q."/>
            <person name="Zhang X.X."/>
        </authorList>
    </citation>
    <scope>NUCLEOTIDE SEQUENCE [LARGE SCALE GENOMIC DNA]</scope>
    <source>
        <strain evidence="6 7">KMM 241</strain>
    </source>
</reference>
<evidence type="ECO:0000256" key="3">
    <source>
        <dbReference type="ARBA" id="ARBA00023163"/>
    </source>
</evidence>
<dbReference type="PANTHER" id="PTHR47506:SF10">
    <property type="entry name" value="TRANSCRIPTIONAL REGULATORY PROTEIN"/>
    <property type="match status" value="1"/>
</dbReference>